<dbReference type="Gramene" id="RZC49767">
    <property type="protein sequence ID" value="RZC49767"/>
    <property type="gene ID" value="C5167_018190"/>
</dbReference>
<evidence type="ECO:0000256" key="2">
    <source>
        <dbReference type="SAM" id="Phobius"/>
    </source>
</evidence>
<evidence type="ECO:0000313" key="4">
    <source>
        <dbReference type="Proteomes" id="UP000316621"/>
    </source>
</evidence>
<reference evidence="3 4" key="1">
    <citation type="journal article" date="2018" name="Science">
        <title>The opium poppy genome and morphinan production.</title>
        <authorList>
            <person name="Guo L."/>
            <person name="Winzer T."/>
            <person name="Yang X."/>
            <person name="Li Y."/>
            <person name="Ning Z."/>
            <person name="He Z."/>
            <person name="Teodor R."/>
            <person name="Lu Y."/>
            <person name="Bowser T.A."/>
            <person name="Graham I.A."/>
            <person name="Ye K."/>
        </authorList>
    </citation>
    <scope>NUCLEOTIDE SEQUENCE [LARGE SCALE GENOMIC DNA]</scope>
    <source>
        <strain evidence="4">cv. HN1</strain>
        <tissue evidence="3">Leaves</tissue>
    </source>
</reference>
<organism evidence="3 4">
    <name type="scientific">Papaver somniferum</name>
    <name type="common">Opium poppy</name>
    <dbReference type="NCBI Taxonomy" id="3469"/>
    <lineage>
        <taxon>Eukaryota</taxon>
        <taxon>Viridiplantae</taxon>
        <taxon>Streptophyta</taxon>
        <taxon>Embryophyta</taxon>
        <taxon>Tracheophyta</taxon>
        <taxon>Spermatophyta</taxon>
        <taxon>Magnoliopsida</taxon>
        <taxon>Ranunculales</taxon>
        <taxon>Papaveraceae</taxon>
        <taxon>Papaveroideae</taxon>
        <taxon>Papaver</taxon>
    </lineage>
</organism>
<keyword evidence="2" id="KW-0812">Transmembrane</keyword>
<evidence type="ECO:0000313" key="3">
    <source>
        <dbReference type="EMBL" id="RZC49767.1"/>
    </source>
</evidence>
<keyword evidence="4" id="KW-1185">Reference proteome</keyword>
<feature type="compositionally biased region" description="Polar residues" evidence="1">
    <location>
        <begin position="101"/>
        <end position="115"/>
    </location>
</feature>
<sequence>MARTSITTLYAGFLFVLVVIFVTEMAFGRPLERELLPTGIKGSSKNPAEDRTGNLEVNPGNVGGKGKTAGSSDIQGVVQQENKIRGKGNVQDLKGKGKATGSGNVANVVTGNGTLRPQGDLKKGKIGATGTGSMTVAGVTVKGSLGGEPGSNSQKEKPQTSENSPYPKGNDEATKQDPPKYY</sequence>
<feature type="region of interest" description="Disordered" evidence="1">
    <location>
        <begin position="37"/>
        <end position="182"/>
    </location>
</feature>
<gene>
    <name evidence="3" type="ORF">C5167_018190</name>
</gene>
<proteinExistence type="predicted"/>
<dbReference type="OrthoDB" id="1895658at2759"/>
<name>A0A4Y7IM21_PAPSO</name>
<dbReference type="AlphaFoldDB" id="A0A4Y7IM21"/>
<dbReference type="Proteomes" id="UP000316621">
    <property type="component" value="Chromosome 2"/>
</dbReference>
<feature type="compositionally biased region" description="Basic and acidic residues" evidence="1">
    <location>
        <begin position="169"/>
        <end position="182"/>
    </location>
</feature>
<keyword evidence="2" id="KW-1133">Transmembrane helix</keyword>
<dbReference type="EMBL" id="CM010716">
    <property type="protein sequence ID" value="RZC49767.1"/>
    <property type="molecule type" value="Genomic_DNA"/>
</dbReference>
<evidence type="ECO:0000256" key="1">
    <source>
        <dbReference type="SAM" id="MobiDB-lite"/>
    </source>
</evidence>
<feature type="compositionally biased region" description="Polar residues" evidence="1">
    <location>
        <begin position="69"/>
        <end position="81"/>
    </location>
</feature>
<accession>A0A4Y7IM21</accession>
<keyword evidence="2" id="KW-0472">Membrane</keyword>
<protein>
    <submittedName>
        <fullName evidence="3">Uncharacterized protein</fullName>
    </submittedName>
</protein>
<feature type="transmembrane region" description="Helical" evidence="2">
    <location>
        <begin position="6"/>
        <end position="27"/>
    </location>
</feature>